<dbReference type="EMBL" id="NWUJ01000013">
    <property type="protein sequence ID" value="PFH31773.1"/>
    <property type="molecule type" value="Genomic_DNA"/>
</dbReference>
<evidence type="ECO:0000259" key="7">
    <source>
        <dbReference type="Pfam" id="PF08510"/>
    </source>
</evidence>
<dbReference type="RefSeq" id="XP_029215782.1">
    <property type="nucleotide sequence ID" value="XM_029360967.1"/>
</dbReference>
<evidence type="ECO:0000313" key="8">
    <source>
        <dbReference type="EMBL" id="PFH31773.1"/>
    </source>
</evidence>
<feature type="region of interest" description="Disordered" evidence="5">
    <location>
        <begin position="1"/>
        <end position="27"/>
    </location>
</feature>
<feature type="region of interest" description="Disordered" evidence="5">
    <location>
        <begin position="50"/>
        <end position="69"/>
    </location>
</feature>
<dbReference type="GO" id="GO:0016020">
    <property type="term" value="C:membrane"/>
    <property type="evidence" value="ECO:0007669"/>
    <property type="project" value="UniProtKB-SubCell"/>
</dbReference>
<comment type="caution">
    <text evidence="8">The sequence shown here is derived from an EMBL/GenBank/DDBJ whole genome shotgun (WGS) entry which is preliminary data.</text>
</comment>
<feature type="domain" description="PIG-P" evidence="7">
    <location>
        <begin position="192"/>
        <end position="341"/>
    </location>
</feature>
<accession>A0A2A9M7X2</accession>
<dbReference type="AlphaFoldDB" id="A0A2A9M7X2"/>
<dbReference type="OrthoDB" id="690928at2759"/>
<dbReference type="VEuPathDB" id="ToxoDB:BESB_022650"/>
<gene>
    <name evidence="8" type="ORF">BESB_022650</name>
</gene>
<proteinExistence type="predicted"/>
<evidence type="ECO:0000256" key="2">
    <source>
        <dbReference type="ARBA" id="ARBA00022692"/>
    </source>
</evidence>
<evidence type="ECO:0000256" key="6">
    <source>
        <dbReference type="SAM" id="Phobius"/>
    </source>
</evidence>
<dbReference type="InterPro" id="IPR013717">
    <property type="entry name" value="PIG-P"/>
</dbReference>
<keyword evidence="4 6" id="KW-0472">Membrane</keyword>
<feature type="transmembrane region" description="Helical" evidence="6">
    <location>
        <begin position="194"/>
        <end position="216"/>
    </location>
</feature>
<keyword evidence="3 6" id="KW-1133">Transmembrane helix</keyword>
<dbReference type="Proteomes" id="UP000224006">
    <property type="component" value="Chromosome XII"/>
</dbReference>
<dbReference type="PANTHER" id="PTHR46346">
    <property type="entry name" value="PHOSPHATIDYLINOSITOL N-ACETYLGLUCOSAMINYLTRANSFERASE SUBUNIT P"/>
    <property type="match status" value="1"/>
</dbReference>
<organism evidence="8 9">
    <name type="scientific">Besnoitia besnoiti</name>
    <name type="common">Apicomplexan protozoan</name>
    <dbReference type="NCBI Taxonomy" id="94643"/>
    <lineage>
        <taxon>Eukaryota</taxon>
        <taxon>Sar</taxon>
        <taxon>Alveolata</taxon>
        <taxon>Apicomplexa</taxon>
        <taxon>Conoidasida</taxon>
        <taxon>Coccidia</taxon>
        <taxon>Eucoccidiorida</taxon>
        <taxon>Eimeriorina</taxon>
        <taxon>Sarcocystidae</taxon>
        <taxon>Besnoitia</taxon>
    </lineage>
</organism>
<evidence type="ECO:0000256" key="3">
    <source>
        <dbReference type="ARBA" id="ARBA00022989"/>
    </source>
</evidence>
<name>A0A2A9M7X2_BESBE</name>
<evidence type="ECO:0000256" key="1">
    <source>
        <dbReference type="ARBA" id="ARBA00004141"/>
    </source>
</evidence>
<protein>
    <submittedName>
        <fullName evidence="8">PIG-P protein</fullName>
    </submittedName>
</protein>
<evidence type="ECO:0000256" key="5">
    <source>
        <dbReference type="SAM" id="MobiDB-lite"/>
    </source>
</evidence>
<feature type="region of interest" description="Disordered" evidence="5">
    <location>
        <begin position="148"/>
        <end position="184"/>
    </location>
</feature>
<dbReference type="KEGG" id="bbes:BESB_022650"/>
<keyword evidence="2 6" id="KW-0812">Transmembrane</keyword>
<dbReference type="Pfam" id="PF08510">
    <property type="entry name" value="PIG-P"/>
    <property type="match status" value="1"/>
</dbReference>
<dbReference type="PANTHER" id="PTHR46346:SF1">
    <property type="entry name" value="PHOSPHATIDYLINOSITOL N-ACETYLGLUCOSAMINYLTRANSFERASE SUBUNIT P"/>
    <property type="match status" value="1"/>
</dbReference>
<dbReference type="STRING" id="94643.A0A2A9M7X2"/>
<sequence>MPPPSASSSPNPACPSSSSPSADAASPDAACASRCETYCACRCVTASPSARARRCGGTPPRASSAAHVRRPAAEFSSFSSSAAPAWACCRSASCRSSPCAPRSRASPPTSSPSVFSASTARLPSCCALTAAAVCASAASPLPSAAASPAVSEELPPRPPSLRRASSASRPDLVDSAADRESRAATDGAQMSTEVYGFVSWIASFAAVLFFFLWAAVPHKYFHRLSINYLIDPYWALAFPVIFLICVATTFFLYTALNLLNTPSLESLDLLPDSSHLAGVPEQAHRTLWRAAAVSSAAVASLASGAEAAPDVSSVRPSPPPRRCQVPVIHDLPPGVVNRILFPLAAAGHGREAAHGSFETEKTPRCRRLIA</sequence>
<dbReference type="GO" id="GO:0006506">
    <property type="term" value="P:GPI anchor biosynthetic process"/>
    <property type="evidence" value="ECO:0007669"/>
    <property type="project" value="TreeGrafter"/>
</dbReference>
<feature type="transmembrane region" description="Helical" evidence="6">
    <location>
        <begin position="236"/>
        <end position="256"/>
    </location>
</feature>
<comment type="subcellular location">
    <subcellularLocation>
        <location evidence="1">Membrane</location>
        <topology evidence="1">Multi-pass membrane protein</topology>
    </subcellularLocation>
</comment>
<reference evidence="8 9" key="1">
    <citation type="submission" date="2017-09" db="EMBL/GenBank/DDBJ databases">
        <title>Genome sequencing of Besnoitia besnoiti strain Bb-Ger1.</title>
        <authorList>
            <person name="Schares G."/>
            <person name="Venepally P."/>
            <person name="Lorenzi H.A."/>
        </authorList>
    </citation>
    <scope>NUCLEOTIDE SEQUENCE [LARGE SCALE GENOMIC DNA]</scope>
    <source>
        <strain evidence="8 9">Bb-Ger1</strain>
    </source>
</reference>
<evidence type="ECO:0000313" key="9">
    <source>
        <dbReference type="Proteomes" id="UP000224006"/>
    </source>
</evidence>
<feature type="compositionally biased region" description="Low complexity" evidence="5">
    <location>
        <begin position="161"/>
        <end position="170"/>
    </location>
</feature>
<keyword evidence="9" id="KW-1185">Reference proteome</keyword>
<dbReference type="GeneID" id="40307325"/>
<evidence type="ECO:0000256" key="4">
    <source>
        <dbReference type="ARBA" id="ARBA00023136"/>
    </source>
</evidence>
<dbReference type="InterPro" id="IPR052263">
    <property type="entry name" value="GPI_Anchor_Biosynth"/>
</dbReference>
<dbReference type="GO" id="GO:0005783">
    <property type="term" value="C:endoplasmic reticulum"/>
    <property type="evidence" value="ECO:0007669"/>
    <property type="project" value="TreeGrafter"/>
</dbReference>